<evidence type="ECO:0000256" key="1">
    <source>
        <dbReference type="SAM" id="MobiDB-lite"/>
    </source>
</evidence>
<feature type="region of interest" description="Disordered" evidence="1">
    <location>
        <begin position="154"/>
        <end position="183"/>
    </location>
</feature>
<feature type="region of interest" description="Disordered" evidence="1">
    <location>
        <begin position="472"/>
        <end position="501"/>
    </location>
</feature>
<organism evidence="2">
    <name type="scientific">Tanacetum cinerariifolium</name>
    <name type="common">Dalmatian daisy</name>
    <name type="synonym">Chrysanthemum cinerariifolium</name>
    <dbReference type="NCBI Taxonomy" id="118510"/>
    <lineage>
        <taxon>Eukaryota</taxon>
        <taxon>Viridiplantae</taxon>
        <taxon>Streptophyta</taxon>
        <taxon>Embryophyta</taxon>
        <taxon>Tracheophyta</taxon>
        <taxon>Spermatophyta</taxon>
        <taxon>Magnoliopsida</taxon>
        <taxon>eudicotyledons</taxon>
        <taxon>Gunneridae</taxon>
        <taxon>Pentapetalae</taxon>
        <taxon>asterids</taxon>
        <taxon>campanulids</taxon>
        <taxon>Asterales</taxon>
        <taxon>Asteraceae</taxon>
        <taxon>Asteroideae</taxon>
        <taxon>Anthemideae</taxon>
        <taxon>Anthemidinae</taxon>
        <taxon>Tanacetum</taxon>
    </lineage>
</organism>
<protein>
    <recommendedName>
        <fullName evidence="3">Reverse transcriptase domain-containing protein</fullName>
    </recommendedName>
</protein>
<feature type="compositionally biased region" description="Low complexity" evidence="1">
    <location>
        <begin position="154"/>
        <end position="165"/>
    </location>
</feature>
<reference evidence="2" key="1">
    <citation type="journal article" date="2019" name="Sci. Rep.">
        <title>Draft genome of Tanacetum cinerariifolium, the natural source of mosquito coil.</title>
        <authorList>
            <person name="Yamashiro T."/>
            <person name="Shiraishi A."/>
            <person name="Satake H."/>
            <person name="Nakayama K."/>
        </authorList>
    </citation>
    <scope>NUCLEOTIDE SEQUENCE</scope>
</reference>
<dbReference type="PANTHER" id="PTHR33067">
    <property type="entry name" value="RNA-DIRECTED DNA POLYMERASE-RELATED"/>
    <property type="match status" value="1"/>
</dbReference>
<accession>A0A6L2N726</accession>
<gene>
    <name evidence="2" type="ORF">Tci_054004</name>
</gene>
<feature type="compositionally biased region" description="Low complexity" evidence="1">
    <location>
        <begin position="472"/>
        <end position="483"/>
    </location>
</feature>
<evidence type="ECO:0000313" key="2">
    <source>
        <dbReference type="EMBL" id="GEU82026.1"/>
    </source>
</evidence>
<name>A0A6L2N726_TANCI</name>
<sequence>MGTLSLVSEYLKDLEECIDDGDSRVAREAKLFDALEHKSVVIELDLADSANYVTKKVLENMGFVHVSLRDYSRKMVNDVIMKIHGVMFKADFAVLDYVNKEEPSILFGMDFLATTKSQKKLEAQAKKLSRWGKQTTTKAMTLTNLLPLPEARRNSTNFHHSTTTNIPSPNHKAKGETERGNERLNKKEFSEEDKVGIIEHGLPKKMCDPRNYVLLVKINGIVEMIALVDTGASVIRHTYFPKPRSKSYVEAFEMEGEDDWLGSFEVGRDKDRNVKCNSVAPSFIDIEYDMERALAMEAYFNPFKNIGAMKDMGHTRKLMVMKIGMLEYLKDLEECIDDGDSRVAREAKLFDALEHKSVVIELDLADSANYVTKKVLENMGFVHVSLRDYSRKMVNDVIMKIHGVMFKADFAVLDYVNKEEPSILFGMDFLATTKSQKKLEAQAKKLSRWGKQTTTKAMTLTNLLPLPEARRNSTNFHHSTTTNIPSPNHKAKGETERGNERLNKKEFSEEDKVGIIEHGLPKKMCDPRNYVLLVKINGIVEMIALVDTGASVIRHTYFPKPRSKSYVEAFEMEGEDDWLGSFEVGRDKDRNVKCNSVAPSFIDIEYDMERALAMEAYFNPFKNDMGHTRKLMVMKIGMLGLKLLRLVKGSLIEHLRPRPLQGSYGLGGDDYVVSAMLDFGGSSLRYAVGDSSREAGFNDDDDMDE</sequence>
<evidence type="ECO:0008006" key="3">
    <source>
        <dbReference type="Google" id="ProtNLM"/>
    </source>
</evidence>
<comment type="caution">
    <text evidence="2">The sequence shown here is derived from an EMBL/GenBank/DDBJ whole genome shotgun (WGS) entry which is preliminary data.</text>
</comment>
<proteinExistence type="predicted"/>
<feature type="compositionally biased region" description="Basic and acidic residues" evidence="1">
    <location>
        <begin position="173"/>
        <end position="183"/>
    </location>
</feature>
<dbReference type="AlphaFoldDB" id="A0A6L2N726"/>
<feature type="compositionally biased region" description="Basic and acidic residues" evidence="1">
    <location>
        <begin position="491"/>
        <end position="501"/>
    </location>
</feature>
<dbReference type="EMBL" id="BKCJ010008400">
    <property type="protein sequence ID" value="GEU82026.1"/>
    <property type="molecule type" value="Genomic_DNA"/>
</dbReference>